<reference evidence="3" key="1">
    <citation type="submission" date="2021-01" db="EMBL/GenBank/DDBJ databases">
        <authorList>
            <person name="Corre E."/>
            <person name="Pelletier E."/>
            <person name="Niang G."/>
            <person name="Scheremetjew M."/>
            <person name="Finn R."/>
            <person name="Kale V."/>
            <person name="Holt S."/>
            <person name="Cochrane G."/>
            <person name="Meng A."/>
            <person name="Brown T."/>
            <person name="Cohen L."/>
        </authorList>
    </citation>
    <scope>NUCLEOTIDE SEQUENCE</scope>
    <source>
        <strain evidence="3">NY070348D</strain>
    </source>
</reference>
<sequence length="216" mass="25088">MDPEHAFFDCLLMLLVFMSTFGVVGVMFPKIFLHEVQMEAVSYSPYGFVSSYAFQMSKAMPFLITFCAMYMGLRYIESQNSMLQDRKKRRARINSTLKAMMQEIKLNVKLCPFNVPRFYNRETPPLPKAEKARTRNKKIETSLSEMMKTVQTNLKVHKQETLPPRLPPRPPLKQRPAMPHKVSFKARKEVIRDKAPFVRPPTPINLTSRVDLVDKS</sequence>
<accession>A0A7S2SP87</accession>
<dbReference type="EMBL" id="HBHK01026131">
    <property type="protein sequence ID" value="CAD9705791.1"/>
    <property type="molecule type" value="Transcribed_RNA"/>
</dbReference>
<keyword evidence="2" id="KW-0472">Membrane</keyword>
<evidence type="ECO:0000256" key="1">
    <source>
        <dbReference type="SAM" id="MobiDB-lite"/>
    </source>
</evidence>
<dbReference type="AlphaFoldDB" id="A0A7S2SP87"/>
<feature type="compositionally biased region" description="Pro residues" evidence="1">
    <location>
        <begin position="164"/>
        <end position="173"/>
    </location>
</feature>
<protein>
    <submittedName>
        <fullName evidence="3">Uncharacterized protein</fullName>
    </submittedName>
</protein>
<keyword evidence="2" id="KW-1133">Transmembrane helix</keyword>
<evidence type="ECO:0000256" key="2">
    <source>
        <dbReference type="SAM" id="Phobius"/>
    </source>
</evidence>
<feature type="transmembrane region" description="Helical" evidence="2">
    <location>
        <begin position="52"/>
        <end position="73"/>
    </location>
</feature>
<name>A0A7S2SP87_9STRA</name>
<keyword evidence="2" id="KW-0812">Transmembrane</keyword>
<feature type="transmembrane region" description="Helical" evidence="2">
    <location>
        <begin position="12"/>
        <end position="32"/>
    </location>
</feature>
<evidence type="ECO:0000313" key="3">
    <source>
        <dbReference type="EMBL" id="CAD9705791.1"/>
    </source>
</evidence>
<gene>
    <name evidence="3" type="ORF">QSP1433_LOCUS16433</name>
</gene>
<proteinExistence type="predicted"/>
<organism evidence="3">
    <name type="scientific">Mucochytrium quahogii</name>
    <dbReference type="NCBI Taxonomy" id="96639"/>
    <lineage>
        <taxon>Eukaryota</taxon>
        <taxon>Sar</taxon>
        <taxon>Stramenopiles</taxon>
        <taxon>Bigyra</taxon>
        <taxon>Labyrinthulomycetes</taxon>
        <taxon>Thraustochytrida</taxon>
        <taxon>Thraustochytriidae</taxon>
        <taxon>Mucochytrium</taxon>
    </lineage>
</organism>
<feature type="region of interest" description="Disordered" evidence="1">
    <location>
        <begin position="161"/>
        <end position="188"/>
    </location>
</feature>